<reference evidence="1" key="1">
    <citation type="journal article" date="2023" name="Science">
        <title>Genome structures resolve the early diversification of teleost fishes.</title>
        <authorList>
            <person name="Parey E."/>
            <person name="Louis A."/>
            <person name="Montfort J."/>
            <person name="Bouchez O."/>
            <person name="Roques C."/>
            <person name="Iampietro C."/>
            <person name="Lluch J."/>
            <person name="Castinel A."/>
            <person name="Donnadieu C."/>
            <person name="Desvignes T."/>
            <person name="Floi Bucao C."/>
            <person name="Jouanno E."/>
            <person name="Wen M."/>
            <person name="Mejri S."/>
            <person name="Dirks R."/>
            <person name="Jansen H."/>
            <person name="Henkel C."/>
            <person name="Chen W.J."/>
            <person name="Zahm M."/>
            <person name="Cabau C."/>
            <person name="Klopp C."/>
            <person name="Thompson A.W."/>
            <person name="Robinson-Rechavi M."/>
            <person name="Braasch I."/>
            <person name="Lecointre G."/>
            <person name="Bobe J."/>
            <person name="Postlethwait J.H."/>
            <person name="Berthelot C."/>
            <person name="Roest Crollius H."/>
            <person name="Guiguen Y."/>
        </authorList>
    </citation>
    <scope>NUCLEOTIDE SEQUENCE</scope>
    <source>
        <strain evidence="1">NC1722</strain>
    </source>
</reference>
<comment type="caution">
    <text evidence="1">The sequence shown here is derived from an EMBL/GenBank/DDBJ whole genome shotgun (WGS) entry which is preliminary data.</text>
</comment>
<accession>A0AAD7R8C0</accession>
<evidence type="ECO:0000313" key="2">
    <source>
        <dbReference type="Proteomes" id="UP001221898"/>
    </source>
</evidence>
<evidence type="ECO:0000313" key="1">
    <source>
        <dbReference type="EMBL" id="KAJ8371653.1"/>
    </source>
</evidence>
<sequence>MRPLPAERRRVLRVWLEGVAGTSYINIVNHLVSNVSSCTGEQSLRYETLDVYKCLQDGRVRNIDHQNKYTLLLLERPLARPEIGTNHRLPVSRRVSRDHLEPVRLSACLSVCQPAEEDLPPAEGFGLTAAECGRRKEITAGEVQAALCHVTAVAKGAPSVVEEKGAPAIERRLETLRNFATLLPGPNAAVHRKATLLIIRKCHGFSDVRVFILNARRCPGVVIRDVQDGSVAQWQGFTLGCSDIFKTWLEFQKLATQMPHAIMP</sequence>
<gene>
    <name evidence="1" type="ORF">AAFF_G00303290</name>
</gene>
<dbReference type="Proteomes" id="UP001221898">
    <property type="component" value="Unassembled WGS sequence"/>
</dbReference>
<dbReference type="AlphaFoldDB" id="A0AAD7R8C0"/>
<proteinExistence type="predicted"/>
<keyword evidence="2" id="KW-1185">Reference proteome</keyword>
<dbReference type="EMBL" id="JAINUG010000438">
    <property type="protein sequence ID" value="KAJ8371653.1"/>
    <property type="molecule type" value="Genomic_DNA"/>
</dbReference>
<name>A0AAD7R8C0_9TELE</name>
<protein>
    <submittedName>
        <fullName evidence="1">Uncharacterized protein</fullName>
    </submittedName>
</protein>
<organism evidence="1 2">
    <name type="scientific">Aldrovandia affinis</name>
    <dbReference type="NCBI Taxonomy" id="143900"/>
    <lineage>
        <taxon>Eukaryota</taxon>
        <taxon>Metazoa</taxon>
        <taxon>Chordata</taxon>
        <taxon>Craniata</taxon>
        <taxon>Vertebrata</taxon>
        <taxon>Euteleostomi</taxon>
        <taxon>Actinopterygii</taxon>
        <taxon>Neopterygii</taxon>
        <taxon>Teleostei</taxon>
        <taxon>Notacanthiformes</taxon>
        <taxon>Halosauridae</taxon>
        <taxon>Aldrovandia</taxon>
    </lineage>
</organism>